<protein>
    <submittedName>
        <fullName evidence="1">Uncharacterized protein</fullName>
    </submittedName>
</protein>
<proteinExistence type="predicted"/>
<keyword evidence="2" id="KW-1185">Reference proteome</keyword>
<name>A0ABD5EFA3_9ACTN</name>
<evidence type="ECO:0000313" key="1">
    <source>
        <dbReference type="EMBL" id="MDT0433318.1"/>
    </source>
</evidence>
<evidence type="ECO:0000313" key="2">
    <source>
        <dbReference type="Proteomes" id="UP001183535"/>
    </source>
</evidence>
<accession>A0ABD5EFA3</accession>
<dbReference type="EMBL" id="JAVRES010000001">
    <property type="protein sequence ID" value="MDT0433318.1"/>
    <property type="molecule type" value="Genomic_DNA"/>
</dbReference>
<gene>
    <name evidence="1" type="ORF">RM877_01345</name>
</gene>
<dbReference type="AlphaFoldDB" id="A0ABD5EFA3"/>
<reference evidence="2" key="1">
    <citation type="submission" date="2023-07" db="EMBL/GenBank/DDBJ databases">
        <title>30 novel species of actinomycetes from the DSMZ collection.</title>
        <authorList>
            <person name="Nouioui I."/>
        </authorList>
    </citation>
    <scope>NUCLEOTIDE SEQUENCE [LARGE SCALE GENOMIC DNA]</scope>
    <source>
        <strain evidence="2">DSM 41981</strain>
    </source>
</reference>
<dbReference type="Proteomes" id="UP001183535">
    <property type="component" value="Unassembled WGS sequence"/>
</dbReference>
<organism evidence="1 2">
    <name type="scientific">Streptomyces doudnae</name>
    <dbReference type="NCBI Taxonomy" id="3075536"/>
    <lineage>
        <taxon>Bacteria</taxon>
        <taxon>Bacillati</taxon>
        <taxon>Actinomycetota</taxon>
        <taxon>Actinomycetes</taxon>
        <taxon>Kitasatosporales</taxon>
        <taxon>Streptomycetaceae</taxon>
        <taxon>Streptomyces</taxon>
    </lineage>
</organism>
<dbReference type="RefSeq" id="WP_093834904.1">
    <property type="nucleotide sequence ID" value="NZ_JAVRES010000001.1"/>
</dbReference>
<comment type="caution">
    <text evidence="1">The sequence shown here is derived from an EMBL/GenBank/DDBJ whole genome shotgun (WGS) entry which is preliminary data.</text>
</comment>
<sequence>MISLPEISAELATYFSMAAGTLGTALMEGAAQRVADGSIEAGQGYFRRLFRLHEADDSQVELPQGGSEERADALLGALSSEDRLRLAEALAAWVGEVRDRQPGKPRLGEARLAELIGEKVHTATYNVTANGPNSAAIGSVGPSATFHFGGSGRDGTGI</sequence>